<name>I0ID26_PHYMF</name>
<proteinExistence type="predicted"/>
<keyword evidence="2" id="KW-1185">Reference proteome</keyword>
<dbReference type="KEGG" id="phm:PSMK_10050"/>
<dbReference type="RefSeq" id="WP_014436383.1">
    <property type="nucleotide sequence ID" value="NC_017080.1"/>
</dbReference>
<dbReference type="HOGENOM" id="CLU_2082647_0_0_0"/>
<organism evidence="1 2">
    <name type="scientific">Phycisphaera mikurensis (strain NBRC 102666 / KCTC 22515 / FYK2301M01)</name>
    <dbReference type="NCBI Taxonomy" id="1142394"/>
    <lineage>
        <taxon>Bacteria</taxon>
        <taxon>Pseudomonadati</taxon>
        <taxon>Planctomycetota</taxon>
        <taxon>Phycisphaerae</taxon>
        <taxon>Phycisphaerales</taxon>
        <taxon>Phycisphaeraceae</taxon>
        <taxon>Phycisphaera</taxon>
    </lineage>
</organism>
<dbReference type="EMBL" id="AP012338">
    <property type="protein sequence ID" value="BAM03164.1"/>
    <property type="molecule type" value="Genomic_DNA"/>
</dbReference>
<sequence length="117" mass="12323">MSGPLLIDLAGRDRFAPGEEVAVAIGWELAKPPDEFVLELVWRTAGRGRTDTAAARRRVWRGGLPAAGAEVVAWRMPAGPHTRDGKLVSIAWDFRLRTSTGAAVAAPVEILPAGGGG</sequence>
<evidence type="ECO:0000313" key="2">
    <source>
        <dbReference type="Proteomes" id="UP000007881"/>
    </source>
</evidence>
<dbReference type="STRING" id="1142394.PSMK_10050"/>
<protein>
    <submittedName>
        <fullName evidence="1">Uncharacterized protein</fullName>
    </submittedName>
</protein>
<reference evidence="1 2" key="1">
    <citation type="submission" date="2012-02" db="EMBL/GenBank/DDBJ databases">
        <title>Complete genome sequence of Phycisphaera mikurensis NBRC 102666.</title>
        <authorList>
            <person name="Ankai A."/>
            <person name="Hosoyama A."/>
            <person name="Terui Y."/>
            <person name="Sekine M."/>
            <person name="Fukai R."/>
            <person name="Kato Y."/>
            <person name="Nakamura S."/>
            <person name="Yamada-Narita S."/>
            <person name="Kawakoshi A."/>
            <person name="Fukunaga Y."/>
            <person name="Yamazaki S."/>
            <person name="Fujita N."/>
        </authorList>
    </citation>
    <scope>NUCLEOTIDE SEQUENCE [LARGE SCALE GENOMIC DNA]</scope>
    <source>
        <strain evidence="2">NBRC 102666 / KCTC 22515 / FYK2301M01</strain>
    </source>
</reference>
<dbReference type="AlphaFoldDB" id="I0ID26"/>
<dbReference type="OrthoDB" id="215384at2"/>
<accession>I0ID26</accession>
<evidence type="ECO:0000313" key="1">
    <source>
        <dbReference type="EMBL" id="BAM03164.1"/>
    </source>
</evidence>
<dbReference type="Proteomes" id="UP000007881">
    <property type="component" value="Chromosome"/>
</dbReference>
<gene>
    <name evidence="1" type="ordered locus">PSMK_10050</name>
</gene>